<dbReference type="AlphaFoldDB" id="A0A9D4HAA0"/>
<feature type="region of interest" description="Disordered" evidence="1">
    <location>
        <begin position="153"/>
        <end position="180"/>
    </location>
</feature>
<reference evidence="4" key="1">
    <citation type="journal article" date="2019" name="bioRxiv">
        <title>The Genome of the Zebra Mussel, Dreissena polymorpha: A Resource for Invasive Species Research.</title>
        <authorList>
            <person name="McCartney M.A."/>
            <person name="Auch B."/>
            <person name="Kono T."/>
            <person name="Mallez S."/>
            <person name="Zhang Y."/>
            <person name="Obille A."/>
            <person name="Becker A."/>
            <person name="Abrahante J.E."/>
            <person name="Garbe J."/>
            <person name="Badalamenti J.P."/>
            <person name="Herman A."/>
            <person name="Mangelson H."/>
            <person name="Liachko I."/>
            <person name="Sullivan S."/>
            <person name="Sone E.D."/>
            <person name="Koren S."/>
            <person name="Silverstein K.A.T."/>
            <person name="Beckman K.B."/>
            <person name="Gohl D.M."/>
        </authorList>
    </citation>
    <scope>NUCLEOTIDE SEQUENCE</scope>
    <source>
        <strain evidence="4">Duluth1</strain>
        <tissue evidence="4">Whole animal</tissue>
    </source>
</reference>
<proteinExistence type="predicted"/>
<feature type="transmembrane region" description="Helical" evidence="2">
    <location>
        <begin position="79"/>
        <end position="101"/>
    </location>
</feature>
<keyword evidence="3" id="KW-0732">Signal</keyword>
<gene>
    <name evidence="4" type="ORF">DPMN_104588</name>
</gene>
<keyword evidence="2" id="KW-0472">Membrane</keyword>
<reference evidence="4" key="2">
    <citation type="submission" date="2020-11" db="EMBL/GenBank/DDBJ databases">
        <authorList>
            <person name="McCartney M.A."/>
            <person name="Auch B."/>
            <person name="Kono T."/>
            <person name="Mallez S."/>
            <person name="Becker A."/>
            <person name="Gohl D.M."/>
            <person name="Silverstein K.A.T."/>
            <person name="Koren S."/>
            <person name="Bechman K.B."/>
            <person name="Herman A."/>
            <person name="Abrahante J.E."/>
            <person name="Garbe J."/>
        </authorList>
    </citation>
    <scope>NUCLEOTIDE SEQUENCE</scope>
    <source>
        <strain evidence="4">Duluth1</strain>
        <tissue evidence="4">Whole animal</tissue>
    </source>
</reference>
<organism evidence="4 5">
    <name type="scientific">Dreissena polymorpha</name>
    <name type="common">Zebra mussel</name>
    <name type="synonym">Mytilus polymorpha</name>
    <dbReference type="NCBI Taxonomy" id="45954"/>
    <lineage>
        <taxon>Eukaryota</taxon>
        <taxon>Metazoa</taxon>
        <taxon>Spiralia</taxon>
        <taxon>Lophotrochozoa</taxon>
        <taxon>Mollusca</taxon>
        <taxon>Bivalvia</taxon>
        <taxon>Autobranchia</taxon>
        <taxon>Heteroconchia</taxon>
        <taxon>Euheterodonta</taxon>
        <taxon>Imparidentia</taxon>
        <taxon>Neoheterodontei</taxon>
        <taxon>Myida</taxon>
        <taxon>Dreissenoidea</taxon>
        <taxon>Dreissenidae</taxon>
        <taxon>Dreissena</taxon>
    </lineage>
</organism>
<evidence type="ECO:0000313" key="5">
    <source>
        <dbReference type="Proteomes" id="UP000828390"/>
    </source>
</evidence>
<dbReference type="EMBL" id="JAIWYP010000004">
    <property type="protein sequence ID" value="KAH3831325.1"/>
    <property type="molecule type" value="Genomic_DNA"/>
</dbReference>
<feature type="chain" id="PRO_5039357153" description="Vesicular, overexpressed in cancer, prosurvival protein 1" evidence="3">
    <location>
        <begin position="25"/>
        <end position="180"/>
    </location>
</feature>
<evidence type="ECO:0008006" key="6">
    <source>
        <dbReference type="Google" id="ProtNLM"/>
    </source>
</evidence>
<keyword evidence="2" id="KW-0812">Transmembrane</keyword>
<sequence>MGISLCVRFMVTLCLVQVPVPVLAAECCSKYFDDGSDHAAFWCPEYCCYKYWSSGRECCSDFYKRVSSYDRESSCNLPAWIPAVSSVVGIIILISIGVCIYKMCCQTRHPGHAIMPYGNQPNVTVVSSNTAAMAQIPGGYAYPPYNMPYQPQAPWPGSYQENSGAGPAFPPPYEGTSTKQ</sequence>
<name>A0A9D4HAA0_DREPO</name>
<comment type="caution">
    <text evidence="4">The sequence shown here is derived from an EMBL/GenBank/DDBJ whole genome shotgun (WGS) entry which is preliminary data.</text>
</comment>
<keyword evidence="2" id="KW-1133">Transmembrane helix</keyword>
<evidence type="ECO:0000256" key="3">
    <source>
        <dbReference type="SAM" id="SignalP"/>
    </source>
</evidence>
<evidence type="ECO:0000313" key="4">
    <source>
        <dbReference type="EMBL" id="KAH3831325.1"/>
    </source>
</evidence>
<evidence type="ECO:0000256" key="2">
    <source>
        <dbReference type="SAM" id="Phobius"/>
    </source>
</evidence>
<dbReference type="Proteomes" id="UP000828390">
    <property type="component" value="Unassembled WGS sequence"/>
</dbReference>
<keyword evidence="5" id="KW-1185">Reference proteome</keyword>
<protein>
    <recommendedName>
        <fullName evidence="6">Vesicular, overexpressed in cancer, prosurvival protein 1</fullName>
    </recommendedName>
</protein>
<evidence type="ECO:0000256" key="1">
    <source>
        <dbReference type="SAM" id="MobiDB-lite"/>
    </source>
</evidence>
<accession>A0A9D4HAA0</accession>
<feature type="signal peptide" evidence="3">
    <location>
        <begin position="1"/>
        <end position="24"/>
    </location>
</feature>